<dbReference type="Pfam" id="PF01321">
    <property type="entry name" value="Creatinase_N"/>
    <property type="match status" value="1"/>
</dbReference>
<accession>A0A6J7PPS4</accession>
<dbReference type="EMBL" id="CAFBOZ010000141">
    <property type="protein sequence ID" value="CAB5007417.1"/>
    <property type="molecule type" value="Genomic_DNA"/>
</dbReference>
<keyword evidence="1" id="KW-0479">Metal-binding</keyword>
<evidence type="ECO:0000256" key="2">
    <source>
        <dbReference type="ARBA" id="ARBA00022801"/>
    </source>
</evidence>
<dbReference type="SUPFAM" id="SSF53092">
    <property type="entry name" value="Creatinase/prolidase N-terminal domain"/>
    <property type="match status" value="1"/>
</dbReference>
<dbReference type="InterPro" id="IPR036005">
    <property type="entry name" value="Creatinase/aminopeptidase-like"/>
</dbReference>
<dbReference type="GO" id="GO:0016787">
    <property type="term" value="F:hydrolase activity"/>
    <property type="evidence" value="ECO:0007669"/>
    <property type="project" value="UniProtKB-KW"/>
</dbReference>
<evidence type="ECO:0000256" key="1">
    <source>
        <dbReference type="ARBA" id="ARBA00022723"/>
    </source>
</evidence>
<gene>
    <name evidence="5" type="ORF">UFOPK3773_02476</name>
    <name evidence="6" type="ORF">UFOPK3992_01059</name>
</gene>
<dbReference type="InterPro" id="IPR001131">
    <property type="entry name" value="Peptidase_M24B_aminopep-P_CS"/>
</dbReference>
<protein>
    <submittedName>
        <fullName evidence="6">Unannotated protein</fullName>
    </submittedName>
</protein>
<dbReference type="InterPro" id="IPR029149">
    <property type="entry name" value="Creatin/AminoP/Spt16_N"/>
</dbReference>
<proteinExistence type="predicted"/>
<evidence type="ECO:0000259" key="3">
    <source>
        <dbReference type="Pfam" id="PF00557"/>
    </source>
</evidence>
<evidence type="ECO:0000313" key="5">
    <source>
        <dbReference type="EMBL" id="CAB4966070.1"/>
    </source>
</evidence>
<dbReference type="Gene3D" id="3.90.230.10">
    <property type="entry name" value="Creatinase/methionine aminopeptidase superfamily"/>
    <property type="match status" value="1"/>
</dbReference>
<dbReference type="PRINTS" id="PR00599">
    <property type="entry name" value="MAPEPTIDASE"/>
</dbReference>
<dbReference type="PANTHER" id="PTHR46112:SF8">
    <property type="entry name" value="CYTOPLASMIC PEPTIDASE PEPQ-RELATED"/>
    <property type="match status" value="1"/>
</dbReference>
<dbReference type="GO" id="GO:0046872">
    <property type="term" value="F:metal ion binding"/>
    <property type="evidence" value="ECO:0007669"/>
    <property type="project" value="UniProtKB-KW"/>
</dbReference>
<evidence type="ECO:0000259" key="4">
    <source>
        <dbReference type="Pfam" id="PF01321"/>
    </source>
</evidence>
<evidence type="ECO:0000313" key="6">
    <source>
        <dbReference type="EMBL" id="CAB5007417.1"/>
    </source>
</evidence>
<dbReference type="InterPro" id="IPR001714">
    <property type="entry name" value="Pept_M24_MAP"/>
</dbReference>
<reference evidence="6" key="1">
    <citation type="submission" date="2020-05" db="EMBL/GenBank/DDBJ databases">
        <authorList>
            <person name="Chiriac C."/>
            <person name="Salcher M."/>
            <person name="Ghai R."/>
            <person name="Kavagutti S V."/>
        </authorList>
    </citation>
    <scope>NUCLEOTIDE SEQUENCE</scope>
</reference>
<dbReference type="Gene3D" id="3.40.350.10">
    <property type="entry name" value="Creatinase/prolidase N-terminal domain"/>
    <property type="match status" value="1"/>
</dbReference>
<feature type="domain" description="Peptidase M24" evidence="3">
    <location>
        <begin position="149"/>
        <end position="351"/>
    </location>
</feature>
<feature type="domain" description="Creatinase N-terminal" evidence="4">
    <location>
        <begin position="13"/>
        <end position="141"/>
    </location>
</feature>
<dbReference type="EMBL" id="CAFBNF010000433">
    <property type="protein sequence ID" value="CAB4966070.1"/>
    <property type="molecule type" value="Genomic_DNA"/>
</dbReference>
<dbReference type="PROSITE" id="PS00491">
    <property type="entry name" value="PROLINE_PEPTIDASE"/>
    <property type="match status" value="1"/>
</dbReference>
<organism evidence="6">
    <name type="scientific">freshwater metagenome</name>
    <dbReference type="NCBI Taxonomy" id="449393"/>
    <lineage>
        <taxon>unclassified sequences</taxon>
        <taxon>metagenomes</taxon>
        <taxon>ecological metagenomes</taxon>
    </lineage>
</organism>
<dbReference type="Pfam" id="PF00557">
    <property type="entry name" value="Peptidase_M24"/>
    <property type="match status" value="1"/>
</dbReference>
<keyword evidence="2" id="KW-0378">Hydrolase</keyword>
<dbReference type="InterPro" id="IPR000994">
    <property type="entry name" value="Pept_M24"/>
</dbReference>
<sequence>MSDVGRAQAHAERRVRLAGTLEGLGVEALLVTDLMNCRYLTGFSGSNAALLMGDKGDMATLVTDSRYETAVADLCPGLPVALHRDAAAGALREAAAAGLIRVGIEAEATSLATGDRLEELAAELGVELVATPDQVGALRQIKDQYEIGLLREACEISQRALQRLMLEVRVGTSERMVAARLEFLMREEGADAAAFSTIVATGSSSAEPHHEPTDRVIERGDLLKIDFGARWQGYHADMTRTFVVGAPASAWQLEVHRLVAEAAGAGRAAVAPGVEAREVDAAARRVIDAAGYGQNFGHGIGHGIGLQIHEAPLMGAAAIARLQPSMTITVEPGVYLPGRGGVRIEDSLVVTPDGAQPMTTLSRDLLVLG</sequence>
<dbReference type="PANTHER" id="PTHR46112">
    <property type="entry name" value="AMINOPEPTIDASE"/>
    <property type="match status" value="1"/>
</dbReference>
<dbReference type="InterPro" id="IPR000587">
    <property type="entry name" value="Creatinase_N"/>
</dbReference>
<name>A0A6J7PPS4_9ZZZZ</name>
<dbReference type="SUPFAM" id="SSF55920">
    <property type="entry name" value="Creatinase/aminopeptidase"/>
    <property type="match status" value="1"/>
</dbReference>
<dbReference type="InterPro" id="IPR050659">
    <property type="entry name" value="Peptidase_M24B"/>
</dbReference>
<dbReference type="AlphaFoldDB" id="A0A6J7PPS4"/>